<evidence type="ECO:0000256" key="1">
    <source>
        <dbReference type="SAM" id="Phobius"/>
    </source>
</evidence>
<evidence type="ECO:0000313" key="2">
    <source>
        <dbReference type="EMBL" id="GFY62971.1"/>
    </source>
</evidence>
<feature type="transmembrane region" description="Helical" evidence="1">
    <location>
        <begin position="58"/>
        <end position="78"/>
    </location>
</feature>
<proteinExistence type="predicted"/>
<organism evidence="2 3">
    <name type="scientific">Trichonephila inaurata madagascariensis</name>
    <dbReference type="NCBI Taxonomy" id="2747483"/>
    <lineage>
        <taxon>Eukaryota</taxon>
        <taxon>Metazoa</taxon>
        <taxon>Ecdysozoa</taxon>
        <taxon>Arthropoda</taxon>
        <taxon>Chelicerata</taxon>
        <taxon>Arachnida</taxon>
        <taxon>Araneae</taxon>
        <taxon>Araneomorphae</taxon>
        <taxon>Entelegynae</taxon>
        <taxon>Araneoidea</taxon>
        <taxon>Nephilidae</taxon>
        <taxon>Trichonephila</taxon>
        <taxon>Trichonephila inaurata</taxon>
    </lineage>
</organism>
<keyword evidence="1" id="KW-0472">Membrane</keyword>
<keyword evidence="3" id="KW-1185">Reference proteome</keyword>
<gene>
    <name evidence="2" type="ORF">TNIN_434731</name>
</gene>
<name>A0A8X6Y1M9_9ARAC</name>
<comment type="caution">
    <text evidence="2">The sequence shown here is derived from an EMBL/GenBank/DDBJ whole genome shotgun (WGS) entry which is preliminary data.</text>
</comment>
<dbReference type="AlphaFoldDB" id="A0A8X6Y1M9"/>
<reference evidence="2" key="1">
    <citation type="submission" date="2020-08" db="EMBL/GenBank/DDBJ databases">
        <title>Multicomponent nature underlies the extraordinary mechanical properties of spider dragline silk.</title>
        <authorList>
            <person name="Kono N."/>
            <person name="Nakamura H."/>
            <person name="Mori M."/>
            <person name="Yoshida Y."/>
            <person name="Ohtoshi R."/>
            <person name="Malay A.D."/>
            <person name="Moran D.A.P."/>
            <person name="Tomita M."/>
            <person name="Numata K."/>
            <person name="Arakawa K."/>
        </authorList>
    </citation>
    <scope>NUCLEOTIDE SEQUENCE</scope>
</reference>
<evidence type="ECO:0000313" key="3">
    <source>
        <dbReference type="Proteomes" id="UP000886998"/>
    </source>
</evidence>
<keyword evidence="1" id="KW-1133">Transmembrane helix</keyword>
<dbReference type="EMBL" id="BMAV01014533">
    <property type="protein sequence ID" value="GFY62971.1"/>
    <property type="molecule type" value="Genomic_DNA"/>
</dbReference>
<keyword evidence="1" id="KW-0812">Transmembrane</keyword>
<dbReference type="Proteomes" id="UP000886998">
    <property type="component" value="Unassembled WGS sequence"/>
</dbReference>
<accession>A0A8X6Y1M9</accession>
<sequence length="84" mass="9268">MKLNHTARGMTNIQKQLPNPKRTGTLLSFVFQTSKFLRFPFKVKCGVERPVSEETTTLAFVVINNSIGAAGVFILGVGQKEKVT</sequence>
<protein>
    <submittedName>
        <fullName evidence="2">Uncharacterized protein</fullName>
    </submittedName>
</protein>